<sequence>MQGTSTNKAAHQPLVEREAEPGPPATEYDSKMVMLRAERGDNVQIVDVVTRLTQDGDVPSETTVIKRTTPYFGPKLVLAADDESYLLTAPGPDTQLLLWAGHYLDDGERYGWEKLAEVTAQFADDQPQYDLCPECGQPMQTIEHERKAAVGRCPGPDTR</sequence>
<comment type="caution">
    <text evidence="2">The sequence shown here is derived from an EMBL/GenBank/DDBJ whole genome shotgun (WGS) entry which is preliminary data.</text>
</comment>
<evidence type="ECO:0000313" key="3">
    <source>
        <dbReference type="Proteomes" id="UP001596432"/>
    </source>
</evidence>
<keyword evidence="3" id="KW-1185">Reference proteome</keyword>
<evidence type="ECO:0000313" key="2">
    <source>
        <dbReference type="EMBL" id="MFC7142586.1"/>
    </source>
</evidence>
<evidence type="ECO:0000256" key="1">
    <source>
        <dbReference type="SAM" id="MobiDB-lite"/>
    </source>
</evidence>
<dbReference type="EMBL" id="JBHTAS010000001">
    <property type="protein sequence ID" value="MFC7142586.1"/>
    <property type="molecule type" value="Genomic_DNA"/>
</dbReference>
<feature type="region of interest" description="Disordered" evidence="1">
    <location>
        <begin position="1"/>
        <end position="28"/>
    </location>
</feature>
<accession>A0ABD5YA63</accession>
<name>A0ABD5YA63_9EURY</name>
<proteinExistence type="predicted"/>
<protein>
    <submittedName>
        <fullName evidence="2">Uncharacterized protein</fullName>
    </submittedName>
</protein>
<dbReference type="AlphaFoldDB" id="A0ABD5YA63"/>
<reference evidence="2 3" key="1">
    <citation type="journal article" date="2019" name="Int. J. Syst. Evol. Microbiol.">
        <title>The Global Catalogue of Microorganisms (GCM) 10K type strain sequencing project: providing services to taxonomists for standard genome sequencing and annotation.</title>
        <authorList>
            <consortium name="The Broad Institute Genomics Platform"/>
            <consortium name="The Broad Institute Genome Sequencing Center for Infectious Disease"/>
            <person name="Wu L."/>
            <person name="Ma J."/>
        </authorList>
    </citation>
    <scope>NUCLEOTIDE SEQUENCE [LARGE SCALE GENOMIC DNA]</scope>
    <source>
        <strain evidence="2 3">XZYJT29</strain>
    </source>
</reference>
<gene>
    <name evidence="2" type="ORF">ACFQMA_22460</name>
</gene>
<dbReference type="RefSeq" id="WP_274323647.1">
    <property type="nucleotide sequence ID" value="NZ_CP118158.1"/>
</dbReference>
<organism evidence="2 3">
    <name type="scientific">Halosimplex aquaticum</name>
    <dbReference type="NCBI Taxonomy" id="3026162"/>
    <lineage>
        <taxon>Archaea</taxon>
        <taxon>Methanobacteriati</taxon>
        <taxon>Methanobacteriota</taxon>
        <taxon>Stenosarchaea group</taxon>
        <taxon>Halobacteria</taxon>
        <taxon>Halobacteriales</taxon>
        <taxon>Haloarculaceae</taxon>
        <taxon>Halosimplex</taxon>
    </lineage>
</organism>
<dbReference type="GeneID" id="78822932"/>
<dbReference type="Proteomes" id="UP001596432">
    <property type="component" value="Unassembled WGS sequence"/>
</dbReference>